<proteinExistence type="predicted"/>
<evidence type="ECO:0000313" key="1">
    <source>
        <dbReference type="EMBL" id="KAF3961052.1"/>
    </source>
</evidence>
<sequence>MAFNISRTLLELDLSKAYLDLMERELVLLEVCQRKYQIGESTGVLIQVEHVGAFHHSDAGNPCAQGGSTPGGMELDNFQEGFCLRM</sequence>
<organism evidence="1 2">
    <name type="scientific">Castanea mollissima</name>
    <name type="common">Chinese chestnut</name>
    <dbReference type="NCBI Taxonomy" id="60419"/>
    <lineage>
        <taxon>Eukaryota</taxon>
        <taxon>Viridiplantae</taxon>
        <taxon>Streptophyta</taxon>
        <taxon>Embryophyta</taxon>
        <taxon>Tracheophyta</taxon>
        <taxon>Spermatophyta</taxon>
        <taxon>Magnoliopsida</taxon>
        <taxon>eudicotyledons</taxon>
        <taxon>Gunneridae</taxon>
        <taxon>Pentapetalae</taxon>
        <taxon>rosids</taxon>
        <taxon>fabids</taxon>
        <taxon>Fagales</taxon>
        <taxon>Fagaceae</taxon>
        <taxon>Castanea</taxon>
    </lineage>
</organism>
<reference evidence="1" key="1">
    <citation type="submission" date="2020-03" db="EMBL/GenBank/DDBJ databases">
        <title>Castanea mollissima Vanexum genome sequencing.</title>
        <authorList>
            <person name="Staton M."/>
        </authorList>
    </citation>
    <scope>NUCLEOTIDE SEQUENCE</scope>
    <source>
        <tissue evidence="1">Leaf</tissue>
    </source>
</reference>
<name>A0A8J4RBW7_9ROSI</name>
<dbReference type="AlphaFoldDB" id="A0A8J4RBW7"/>
<comment type="caution">
    <text evidence="1">The sequence shown here is derived from an EMBL/GenBank/DDBJ whole genome shotgun (WGS) entry which is preliminary data.</text>
</comment>
<keyword evidence="2" id="KW-1185">Reference proteome</keyword>
<dbReference type="EMBL" id="JRKL02001980">
    <property type="protein sequence ID" value="KAF3961052.1"/>
    <property type="molecule type" value="Genomic_DNA"/>
</dbReference>
<accession>A0A8J4RBW7</accession>
<evidence type="ECO:0000313" key="2">
    <source>
        <dbReference type="Proteomes" id="UP000737018"/>
    </source>
</evidence>
<dbReference type="Proteomes" id="UP000737018">
    <property type="component" value="Unassembled WGS sequence"/>
</dbReference>
<protein>
    <submittedName>
        <fullName evidence="1">Uncharacterized protein</fullName>
    </submittedName>
</protein>
<gene>
    <name evidence="1" type="ORF">CMV_014291</name>
</gene>